<dbReference type="InterPro" id="IPR011322">
    <property type="entry name" value="N-reg_PII-like_a/b"/>
</dbReference>
<dbReference type="GO" id="GO:0005507">
    <property type="term" value="F:copper ion binding"/>
    <property type="evidence" value="ECO:0007669"/>
    <property type="project" value="TreeGrafter"/>
</dbReference>
<comment type="caution">
    <text evidence="2">The sequence shown here is derived from an EMBL/GenBank/DDBJ whole genome shotgun (WGS) entry which is preliminary data.</text>
</comment>
<dbReference type="PANTHER" id="PTHR23419">
    <property type="entry name" value="DIVALENT CATION TOLERANCE CUTA-RELATED"/>
    <property type="match status" value="1"/>
</dbReference>
<dbReference type="PANTHER" id="PTHR23419:SF8">
    <property type="entry name" value="FI09726P"/>
    <property type="match status" value="1"/>
</dbReference>
<accession>A0A5J4Z9R7</accession>
<dbReference type="SUPFAM" id="SSF54913">
    <property type="entry name" value="GlnB-like"/>
    <property type="match status" value="1"/>
</dbReference>
<comment type="similarity">
    <text evidence="1">Belongs to the CutA family.</text>
</comment>
<proteinExistence type="inferred from homology"/>
<reference evidence="3" key="1">
    <citation type="journal article" date="2019" name="Nat. Commun.">
        <title>Expansion of phycobilisome linker gene families in mesophilic red algae.</title>
        <authorList>
            <person name="Lee J."/>
            <person name="Kim D."/>
            <person name="Bhattacharya D."/>
            <person name="Yoon H.S."/>
        </authorList>
    </citation>
    <scope>NUCLEOTIDE SEQUENCE [LARGE SCALE GENOMIC DNA]</scope>
    <source>
        <strain evidence="3">CCMP 1328</strain>
    </source>
</reference>
<name>A0A5J4Z9R7_PORPP</name>
<dbReference type="OMA" id="ARGIMDK"/>
<organism evidence="2 3">
    <name type="scientific">Porphyridium purpureum</name>
    <name type="common">Red alga</name>
    <name type="synonym">Porphyridium cruentum</name>
    <dbReference type="NCBI Taxonomy" id="35688"/>
    <lineage>
        <taxon>Eukaryota</taxon>
        <taxon>Rhodophyta</taxon>
        <taxon>Bangiophyceae</taxon>
        <taxon>Porphyridiales</taxon>
        <taxon>Porphyridiaceae</taxon>
        <taxon>Porphyridium</taxon>
    </lineage>
</organism>
<dbReference type="AlphaFoldDB" id="A0A5J4Z9R7"/>
<dbReference type="InterPro" id="IPR015867">
    <property type="entry name" value="N-reg_PII/ATP_PRibTrfase_C"/>
</dbReference>
<dbReference type="EMBL" id="VRMN01000001">
    <property type="protein sequence ID" value="KAA8499493.1"/>
    <property type="molecule type" value="Genomic_DNA"/>
</dbReference>
<dbReference type="Pfam" id="PF03091">
    <property type="entry name" value="CutA1"/>
    <property type="match status" value="1"/>
</dbReference>
<dbReference type="Gene3D" id="3.30.70.120">
    <property type="match status" value="1"/>
</dbReference>
<dbReference type="GO" id="GO:0010038">
    <property type="term" value="P:response to metal ion"/>
    <property type="evidence" value="ECO:0007669"/>
    <property type="project" value="InterPro"/>
</dbReference>
<evidence type="ECO:0000313" key="2">
    <source>
        <dbReference type="EMBL" id="KAA8499493.1"/>
    </source>
</evidence>
<dbReference type="InterPro" id="IPR004323">
    <property type="entry name" value="Ion_tolerance_CutA"/>
</dbReference>
<sequence>MASFQVRTPFLLLLVGMILLALAFSVFFSLPTRYLLVHVTVPDAETSDKIARELIDAKLAACINVLPVQSKYRWDGEYKESSELLMLIKTRASLFHDVSQHIRQLHPAELPEIIGVSVDKGLFEYLEWVRTSTRPPY</sequence>
<protein>
    <submittedName>
        <fullName evidence="2">Protein CutA, chloroplastic</fullName>
    </submittedName>
</protein>
<dbReference type="OrthoDB" id="2017693at2759"/>
<dbReference type="Proteomes" id="UP000324585">
    <property type="component" value="Unassembled WGS sequence"/>
</dbReference>
<gene>
    <name evidence="2" type="ORF">FVE85_7078</name>
</gene>
<keyword evidence="3" id="KW-1185">Reference proteome</keyword>
<evidence type="ECO:0000313" key="3">
    <source>
        <dbReference type="Proteomes" id="UP000324585"/>
    </source>
</evidence>
<evidence type="ECO:0000256" key="1">
    <source>
        <dbReference type="ARBA" id="ARBA00010169"/>
    </source>
</evidence>